<dbReference type="EMBL" id="MU006306">
    <property type="protein sequence ID" value="KAF2850592.1"/>
    <property type="molecule type" value="Genomic_DNA"/>
</dbReference>
<sequence length="173" mass="20312">MNLRLPRLTFAIFRRRKSLLYFIQLADHRMIRLHEYSRRLRPPDETTQMPSSTLWASQRFFLHNPPLLICLLHLCLAPLLHLLPRIGTAPLAPREFSCHLYLTTKLSTLSISIICRLLPAASPQRIGTSRIWHLVVDEMVTKPRWRKSFVRKYLADVVQSYVDRDRGLVQMLS</sequence>
<organism evidence="1 2">
    <name type="scientific">Plenodomus tracheiphilus IPT5</name>
    <dbReference type="NCBI Taxonomy" id="1408161"/>
    <lineage>
        <taxon>Eukaryota</taxon>
        <taxon>Fungi</taxon>
        <taxon>Dikarya</taxon>
        <taxon>Ascomycota</taxon>
        <taxon>Pezizomycotina</taxon>
        <taxon>Dothideomycetes</taxon>
        <taxon>Pleosporomycetidae</taxon>
        <taxon>Pleosporales</taxon>
        <taxon>Pleosporineae</taxon>
        <taxon>Leptosphaeriaceae</taxon>
        <taxon>Plenodomus</taxon>
    </lineage>
</organism>
<accession>A0A6A7B5J5</accession>
<evidence type="ECO:0000313" key="1">
    <source>
        <dbReference type="EMBL" id="KAF2850592.1"/>
    </source>
</evidence>
<dbReference type="AlphaFoldDB" id="A0A6A7B5J5"/>
<protein>
    <submittedName>
        <fullName evidence="1">Uncharacterized protein</fullName>
    </submittedName>
</protein>
<proteinExistence type="predicted"/>
<dbReference type="Proteomes" id="UP000799423">
    <property type="component" value="Unassembled WGS sequence"/>
</dbReference>
<evidence type="ECO:0000313" key="2">
    <source>
        <dbReference type="Proteomes" id="UP000799423"/>
    </source>
</evidence>
<keyword evidence="2" id="KW-1185">Reference proteome</keyword>
<reference evidence="1" key="1">
    <citation type="submission" date="2020-01" db="EMBL/GenBank/DDBJ databases">
        <authorList>
            <consortium name="DOE Joint Genome Institute"/>
            <person name="Haridas S."/>
            <person name="Albert R."/>
            <person name="Binder M."/>
            <person name="Bloem J."/>
            <person name="Labutti K."/>
            <person name="Salamov A."/>
            <person name="Andreopoulos B."/>
            <person name="Baker S.E."/>
            <person name="Barry K."/>
            <person name="Bills G."/>
            <person name="Bluhm B.H."/>
            <person name="Cannon C."/>
            <person name="Castanera R."/>
            <person name="Culley D.E."/>
            <person name="Daum C."/>
            <person name="Ezra D."/>
            <person name="Gonzalez J.B."/>
            <person name="Henrissat B."/>
            <person name="Kuo A."/>
            <person name="Liang C."/>
            <person name="Lipzen A."/>
            <person name="Lutzoni F."/>
            <person name="Magnuson J."/>
            <person name="Mondo S."/>
            <person name="Nolan M."/>
            <person name="Ohm R."/>
            <person name="Pangilinan J."/>
            <person name="Park H.-J."/>
            <person name="Ramirez L."/>
            <person name="Alfaro M."/>
            <person name="Sun H."/>
            <person name="Tritt A."/>
            <person name="Yoshinaga Y."/>
            <person name="Zwiers L.-H."/>
            <person name="Turgeon B.G."/>
            <person name="Goodwin S.B."/>
            <person name="Spatafora J.W."/>
            <person name="Crous P.W."/>
            <person name="Grigoriev I.V."/>
        </authorList>
    </citation>
    <scope>NUCLEOTIDE SEQUENCE</scope>
    <source>
        <strain evidence="1">IPT5</strain>
    </source>
</reference>
<name>A0A6A7B5J5_9PLEO</name>
<gene>
    <name evidence="1" type="ORF">T440DRAFT_92104</name>
</gene>